<evidence type="ECO:0000313" key="6">
    <source>
        <dbReference type="EMBL" id="KAL1649436.1"/>
    </source>
</evidence>
<organism evidence="6 7">
    <name type="scientific">Diplodia intermedia</name>
    <dbReference type="NCBI Taxonomy" id="856260"/>
    <lineage>
        <taxon>Eukaryota</taxon>
        <taxon>Fungi</taxon>
        <taxon>Dikarya</taxon>
        <taxon>Ascomycota</taxon>
        <taxon>Pezizomycotina</taxon>
        <taxon>Dothideomycetes</taxon>
        <taxon>Dothideomycetes incertae sedis</taxon>
        <taxon>Botryosphaeriales</taxon>
        <taxon>Botryosphaeriaceae</taxon>
        <taxon>Diplodia</taxon>
    </lineage>
</organism>
<dbReference type="SUPFAM" id="SSF52540">
    <property type="entry name" value="P-loop containing nucleoside triphosphate hydrolases"/>
    <property type="match status" value="1"/>
</dbReference>
<dbReference type="InterPro" id="IPR002110">
    <property type="entry name" value="Ankyrin_rpt"/>
</dbReference>
<evidence type="ECO:0000313" key="7">
    <source>
        <dbReference type="Proteomes" id="UP001521184"/>
    </source>
</evidence>
<feature type="repeat" description="ANK" evidence="3">
    <location>
        <begin position="1095"/>
        <end position="1127"/>
    </location>
</feature>
<reference evidence="6 7" key="1">
    <citation type="journal article" date="2023" name="Plant Dis.">
        <title>First Report of Diplodia intermedia Causing Canker and Dieback Diseases on Apple Trees in Canada.</title>
        <authorList>
            <person name="Ellouze W."/>
            <person name="Ilyukhin E."/>
            <person name="Sulman M."/>
            <person name="Ali S."/>
        </authorList>
    </citation>
    <scope>NUCLEOTIDE SEQUENCE [LARGE SCALE GENOMIC DNA]</scope>
    <source>
        <strain evidence="6 7">M45-28</strain>
    </source>
</reference>
<dbReference type="Gene3D" id="1.20.120.1020">
    <property type="entry name" value="Prion-inhibition and propagation, HeLo domain"/>
    <property type="match status" value="1"/>
</dbReference>
<dbReference type="InterPro" id="IPR038305">
    <property type="entry name" value="HeLo_sf"/>
</dbReference>
<proteinExistence type="predicted"/>
<protein>
    <recommendedName>
        <fullName evidence="8">Ankyrin repeat protein</fullName>
    </recommendedName>
</protein>
<dbReference type="Pfam" id="PF14479">
    <property type="entry name" value="HeLo"/>
    <property type="match status" value="1"/>
</dbReference>
<accession>A0ABR3U1Q8</accession>
<dbReference type="Proteomes" id="UP001521184">
    <property type="component" value="Unassembled WGS sequence"/>
</dbReference>
<feature type="repeat" description="ANK" evidence="3">
    <location>
        <begin position="911"/>
        <end position="943"/>
    </location>
</feature>
<feature type="domain" description="Nephrocystin 3-like N-terminal" evidence="5">
    <location>
        <begin position="223"/>
        <end position="390"/>
    </location>
</feature>
<evidence type="ECO:0000256" key="2">
    <source>
        <dbReference type="ARBA" id="ARBA00023043"/>
    </source>
</evidence>
<dbReference type="SUPFAM" id="SSF48403">
    <property type="entry name" value="Ankyrin repeat"/>
    <property type="match status" value="2"/>
</dbReference>
<keyword evidence="1" id="KW-0677">Repeat</keyword>
<evidence type="ECO:0008006" key="8">
    <source>
        <dbReference type="Google" id="ProtNLM"/>
    </source>
</evidence>
<dbReference type="Pfam" id="PF24883">
    <property type="entry name" value="NPHP3_N"/>
    <property type="match status" value="1"/>
</dbReference>
<dbReference type="Gene3D" id="1.25.40.20">
    <property type="entry name" value="Ankyrin repeat-containing domain"/>
    <property type="match status" value="4"/>
</dbReference>
<feature type="repeat" description="ANK" evidence="3">
    <location>
        <begin position="840"/>
        <end position="868"/>
    </location>
</feature>
<feature type="repeat" description="ANK" evidence="3">
    <location>
        <begin position="1266"/>
        <end position="1298"/>
    </location>
</feature>
<dbReference type="InterPro" id="IPR027417">
    <property type="entry name" value="P-loop_NTPase"/>
</dbReference>
<dbReference type="Pfam" id="PF00023">
    <property type="entry name" value="Ank"/>
    <property type="match status" value="2"/>
</dbReference>
<evidence type="ECO:0000259" key="5">
    <source>
        <dbReference type="Pfam" id="PF24883"/>
    </source>
</evidence>
<dbReference type="PROSITE" id="PS50088">
    <property type="entry name" value="ANK_REPEAT"/>
    <property type="match status" value="10"/>
</dbReference>
<evidence type="ECO:0000256" key="1">
    <source>
        <dbReference type="ARBA" id="ARBA00022737"/>
    </source>
</evidence>
<dbReference type="InterPro" id="IPR029498">
    <property type="entry name" value="HeLo_dom"/>
</dbReference>
<feature type="repeat" description="ANK" evidence="3">
    <location>
        <begin position="1299"/>
        <end position="1331"/>
    </location>
</feature>
<comment type="caution">
    <text evidence="6">The sequence shown here is derived from an EMBL/GenBank/DDBJ whole genome shotgun (WGS) entry which is preliminary data.</text>
</comment>
<dbReference type="PANTHER" id="PTHR24198">
    <property type="entry name" value="ANKYRIN REPEAT AND PROTEIN KINASE DOMAIN-CONTAINING PROTEIN"/>
    <property type="match status" value="1"/>
</dbReference>
<dbReference type="PRINTS" id="PR01415">
    <property type="entry name" value="ANKYRIN"/>
</dbReference>
<dbReference type="SMART" id="SM00248">
    <property type="entry name" value="ANK"/>
    <property type="match status" value="16"/>
</dbReference>
<feature type="domain" description="Prion-inhibition and propagation HeLo" evidence="4">
    <location>
        <begin position="5"/>
        <end position="160"/>
    </location>
</feature>
<feature type="repeat" description="ANK" evidence="3">
    <location>
        <begin position="1025"/>
        <end position="1057"/>
    </location>
</feature>
<dbReference type="Pfam" id="PF12796">
    <property type="entry name" value="Ank_2"/>
    <property type="match status" value="5"/>
</dbReference>
<dbReference type="PANTHER" id="PTHR24198:SF165">
    <property type="entry name" value="ANKYRIN REPEAT-CONTAINING PROTEIN-RELATED"/>
    <property type="match status" value="1"/>
</dbReference>
<sequence length="1340" mass="149016">MEVAGLAIGAVGLAALIDSCKRLMGKIDSARHVASEARPILVEFSACKHLFDRWLQHVTVCNDSVQLLSGESVSHETVQVVQELISYIEDSLKSIEATISEFRLSDADDVGNDNLPSLKRATGLPTKTRLKWALSKKEKAAKGVQEFFRLIQKLDLVISVSGPSGDPKHEPSSTSGLPDEVAARLDKLIERFQAEDRRNIHQWLGAKSTESYYEDQLRDHQDGTCSWVFDRPDFVSWASSEFPGDSAKLLWLHAPAGFGKTVLCAQIAESLKHTAPDTTALYFFSERENDPYAILRSWISQVIYQHDGALRIVADNPRLTSTATASHRDLEEVFRVIVQSIPDFNFVVDGLDECEDTNPFDPIDTNRHRFVGMLRGLTSRTRTRIMIASRPFLDIHTAICSDESTDSLHIYEISISEDDVDDDLKAFSKAIVNRKLPKKSEHLRADLANQMAKRASGMFLWVKLHQGGLLRSSSQAELQEIISHMPAGLDRTYSKNLERIQSRDRVNRDRAHLILMWIMVGKSPPTVAQIAIGFAVQNSGKNDDLDCNKLPELIDQNYIDEGIIDPCAGLVEVKIDSRIQSLQDQSIRFVHSSVRDYLLHVGTRESLGILSSDSDLQRGHLCEILLRFVNYEYAWKPSSSLETNLRLPTFLDFAILSWLIYFPATMSTELRILVDRFFSLRNDKWERWRNAFEELQIAFNLLPARDYFWYSSKGEFNSYLFLRGALDLPEYPEPFLVELISKSVRQRKLKPLLETEFIHQQVKDPGLHHPGTRVYYAVHTNHTELVRAVVESDPESINALGGIRGSALQLACGIGFLNVVTELIKQGADVNLELGPTGYALNAAVCAGNRPIIQVLLDAGANVNGRDSQGWDALFHALLEPRKDILEQLLQHGADTSIWYKSLNKPTASELDLTALHRAAFGNEVEAFEILLKYGADISVRTYGKERSCLHLAARKGSAEIVDVILRERGHDLLNSLTLKSFSQETPAPDSKGQTPLLHAIVGGHFKIAHQLVSKGANCNAVDNEGYTPLFVATALGSGNICRMLLDHGANPKLANSDGNTPLHRAVEDNSVEVVDILLERTERLGTGINAQDSEGRTPLSFAISCGSEILCRKLLDHGADLEQITNNERTPLHLAVDSTNVEVVRIIHERTGMAIDVRDNRSLTPLHWAVMYGQVEVARYLLDHGASVNATGRLGNFRGVTPLHIAAVFSPVTGMIDLLVESGADVSATTVTGHRPLWKAADAGQLENYKCLLHHGADERGAYNSNGSVLHWVVLRGNVGFVQYLLDRGWDTSGTDAHKRTVFHIAAKEGHTDVLEILLDHGGYTATVDDHGTKDNWKL</sequence>
<dbReference type="EMBL" id="JAKEKT020000006">
    <property type="protein sequence ID" value="KAL1649436.1"/>
    <property type="molecule type" value="Genomic_DNA"/>
</dbReference>
<name>A0ABR3U1Q8_9PEZI</name>
<feature type="repeat" description="ANK" evidence="3">
    <location>
        <begin position="992"/>
        <end position="1024"/>
    </location>
</feature>
<feature type="repeat" description="ANK" evidence="3">
    <location>
        <begin position="1162"/>
        <end position="1194"/>
    </location>
</feature>
<dbReference type="Gene3D" id="3.40.50.300">
    <property type="entry name" value="P-loop containing nucleotide triphosphate hydrolases"/>
    <property type="match status" value="1"/>
</dbReference>
<feature type="repeat" description="ANK" evidence="3">
    <location>
        <begin position="1199"/>
        <end position="1232"/>
    </location>
</feature>
<keyword evidence="2 3" id="KW-0040">ANK repeat</keyword>
<keyword evidence="7" id="KW-1185">Reference proteome</keyword>
<gene>
    <name evidence="6" type="ORF">SLS58_001491</name>
</gene>
<dbReference type="InterPro" id="IPR036770">
    <property type="entry name" value="Ankyrin_rpt-contain_sf"/>
</dbReference>
<feature type="repeat" description="ANK" evidence="3">
    <location>
        <begin position="1058"/>
        <end position="1081"/>
    </location>
</feature>
<dbReference type="PROSITE" id="PS50297">
    <property type="entry name" value="ANK_REP_REGION"/>
    <property type="match status" value="8"/>
</dbReference>
<evidence type="ECO:0000256" key="3">
    <source>
        <dbReference type="PROSITE-ProRule" id="PRU00023"/>
    </source>
</evidence>
<dbReference type="InterPro" id="IPR056884">
    <property type="entry name" value="NPHP3-like_N"/>
</dbReference>
<evidence type="ECO:0000259" key="4">
    <source>
        <dbReference type="Pfam" id="PF14479"/>
    </source>
</evidence>